<dbReference type="EMBL" id="UYSL01020432">
    <property type="protein sequence ID" value="VDL74577.1"/>
    <property type="molecule type" value="Genomic_DNA"/>
</dbReference>
<dbReference type="Proteomes" id="UP000271162">
    <property type="component" value="Unassembled WGS sequence"/>
</dbReference>
<reference evidence="4" key="1">
    <citation type="submission" date="2017-02" db="UniProtKB">
        <authorList>
            <consortium name="WormBaseParasite"/>
        </authorList>
    </citation>
    <scope>IDENTIFICATION</scope>
</reference>
<evidence type="ECO:0000313" key="3">
    <source>
        <dbReference type="Proteomes" id="UP000271162"/>
    </source>
</evidence>
<accession>A0A0N4Y4X3</accession>
<name>A0A0N4Y4X3_NIPBR</name>
<proteinExistence type="predicted"/>
<reference evidence="2 3" key="2">
    <citation type="submission" date="2018-11" db="EMBL/GenBank/DDBJ databases">
        <authorList>
            <consortium name="Pathogen Informatics"/>
        </authorList>
    </citation>
    <scope>NUCLEOTIDE SEQUENCE [LARGE SCALE GENOMIC DNA]</scope>
</reference>
<gene>
    <name evidence="2" type="ORF">NBR_LOCUS10988</name>
</gene>
<dbReference type="OMA" id="AMSHISY"/>
<keyword evidence="3" id="KW-1185">Reference proteome</keyword>
<evidence type="ECO:0000256" key="1">
    <source>
        <dbReference type="SAM" id="Coils"/>
    </source>
</evidence>
<evidence type="ECO:0000313" key="2">
    <source>
        <dbReference type="EMBL" id="VDL74577.1"/>
    </source>
</evidence>
<keyword evidence="1" id="KW-0175">Coiled coil</keyword>
<dbReference type="AlphaFoldDB" id="A0A0N4Y4X3"/>
<feature type="coiled-coil region" evidence="1">
    <location>
        <begin position="27"/>
        <end position="84"/>
    </location>
</feature>
<dbReference type="WBParaSite" id="NBR_0001098701-mRNA-1">
    <property type="protein sequence ID" value="NBR_0001098701-mRNA-1"/>
    <property type="gene ID" value="NBR_0001098701"/>
</dbReference>
<organism evidence="4">
    <name type="scientific">Nippostrongylus brasiliensis</name>
    <name type="common">Rat hookworm</name>
    <dbReference type="NCBI Taxonomy" id="27835"/>
    <lineage>
        <taxon>Eukaryota</taxon>
        <taxon>Metazoa</taxon>
        <taxon>Ecdysozoa</taxon>
        <taxon>Nematoda</taxon>
        <taxon>Chromadorea</taxon>
        <taxon>Rhabditida</taxon>
        <taxon>Rhabditina</taxon>
        <taxon>Rhabditomorpha</taxon>
        <taxon>Strongyloidea</taxon>
        <taxon>Heligmosomidae</taxon>
        <taxon>Nippostrongylus</taxon>
    </lineage>
</organism>
<evidence type="ECO:0000313" key="4">
    <source>
        <dbReference type="WBParaSite" id="NBR_0001098701-mRNA-1"/>
    </source>
</evidence>
<protein>
    <submittedName>
        <fullName evidence="2 4">Uncharacterized protein</fullName>
    </submittedName>
</protein>
<sequence>MVDRPSSSAAAPLSRAISSFKGVHTSIHTLNEDIKEMLEQVDTVENLPKALNLDRVDGWRERLLAKIRMKITQKEEEYQQQVETKLAKILKVMKNDGPSMTRISFSFADDLIMVEEFTSEVYRVASSNILSTSTIRHSIPAIPLNVEAAISRLIFDLKALESL</sequence>